<organism evidence="1 2">
    <name type="scientific">Aeromicrobium yanjiei</name>
    <dbReference type="NCBI Taxonomy" id="2662028"/>
    <lineage>
        <taxon>Bacteria</taxon>
        <taxon>Bacillati</taxon>
        <taxon>Actinomycetota</taxon>
        <taxon>Actinomycetes</taxon>
        <taxon>Propionibacteriales</taxon>
        <taxon>Nocardioidaceae</taxon>
        <taxon>Aeromicrobium</taxon>
    </lineage>
</organism>
<dbReference type="KEGG" id="aef:GEV26_15370"/>
<dbReference type="EMBL" id="CP045737">
    <property type="protein sequence ID" value="QGG43317.1"/>
    <property type="molecule type" value="Genomic_DNA"/>
</dbReference>
<name>A0A5Q2MJR7_9ACTN</name>
<evidence type="ECO:0000313" key="1">
    <source>
        <dbReference type="EMBL" id="QGG43317.1"/>
    </source>
</evidence>
<dbReference type="Proteomes" id="UP000392064">
    <property type="component" value="Chromosome"/>
</dbReference>
<evidence type="ECO:0000313" key="2">
    <source>
        <dbReference type="Proteomes" id="UP000392064"/>
    </source>
</evidence>
<dbReference type="InterPro" id="IPR009937">
    <property type="entry name" value="Phage_holin_3_6"/>
</dbReference>
<sequence>MVRSELDLAKTEAKAEVAKAGKGAGLLGGAAVAGYFALLFLSLCVMFLLGEGMDLQWAALIVFAVWAIGAAVLAVMGRAQMKTVNPALDRTQETLKEDVQWAKNQK</sequence>
<dbReference type="AlphaFoldDB" id="A0A5Q2MJR7"/>
<dbReference type="Pfam" id="PF07332">
    <property type="entry name" value="Phage_holin_3_6"/>
    <property type="match status" value="1"/>
</dbReference>
<proteinExistence type="predicted"/>
<accession>A0A5Q2MJR7</accession>
<protein>
    <submittedName>
        <fullName evidence="1">Phage holin family protein</fullName>
    </submittedName>
</protein>
<keyword evidence="2" id="KW-1185">Reference proteome</keyword>
<gene>
    <name evidence="1" type="ORF">GEV26_15370</name>
</gene>
<reference evidence="1 2" key="1">
    <citation type="submission" date="2019-11" db="EMBL/GenBank/DDBJ databases">
        <authorList>
            <person name="Li J."/>
        </authorList>
    </citation>
    <scope>NUCLEOTIDE SEQUENCE [LARGE SCALE GENOMIC DNA]</scope>
    <source>
        <strain evidence="1 2">MF47</strain>
    </source>
</reference>